<dbReference type="KEGG" id="cgle:NCTC11432_04691"/>
<evidence type="ECO:0000313" key="2">
    <source>
        <dbReference type="Proteomes" id="UP000279227"/>
    </source>
</evidence>
<name>A0A448B9L0_CHRGE</name>
<evidence type="ECO:0000313" key="1">
    <source>
        <dbReference type="EMBL" id="VEE11237.1"/>
    </source>
</evidence>
<gene>
    <name evidence="1" type="ORF">NCTC11432_04691</name>
</gene>
<dbReference type="AlphaFoldDB" id="A0A448B9L0"/>
<proteinExistence type="predicted"/>
<sequence length="130" mass="15711">MVLFYESYKIMVLMHPDLTEKNFLKKTGAKDGYAKKMFTEMYQSIISERIDVIAEYKKFYSVEYGTLEEYLYKKYNLEVESIEELMEALEENKECRLYRKDQNSYGNWEISTFMNSETMFDRITEILLTK</sequence>
<dbReference type="Proteomes" id="UP000279227">
    <property type="component" value="Chromosome"/>
</dbReference>
<organism evidence="1 2">
    <name type="scientific">Chryseobacterium gleum</name>
    <name type="common">Flavobacterium gleum</name>
    <dbReference type="NCBI Taxonomy" id="250"/>
    <lineage>
        <taxon>Bacteria</taxon>
        <taxon>Pseudomonadati</taxon>
        <taxon>Bacteroidota</taxon>
        <taxon>Flavobacteriia</taxon>
        <taxon>Flavobacteriales</taxon>
        <taxon>Weeksellaceae</taxon>
        <taxon>Chryseobacterium group</taxon>
        <taxon>Chryseobacterium</taxon>
    </lineage>
</organism>
<reference evidence="1 2" key="1">
    <citation type="submission" date="2018-12" db="EMBL/GenBank/DDBJ databases">
        <authorList>
            <consortium name="Pathogen Informatics"/>
        </authorList>
    </citation>
    <scope>NUCLEOTIDE SEQUENCE [LARGE SCALE GENOMIC DNA]</scope>
    <source>
        <strain evidence="1 2">NCTC11432</strain>
    </source>
</reference>
<dbReference type="STRING" id="525257.HMPREF0204_15114"/>
<accession>A0A448B9L0</accession>
<protein>
    <submittedName>
        <fullName evidence="1">Uncharacterized protein</fullName>
    </submittedName>
</protein>
<dbReference type="EMBL" id="LR134289">
    <property type="protein sequence ID" value="VEE11237.1"/>
    <property type="molecule type" value="Genomic_DNA"/>
</dbReference>